<sequence>MTSDVFFEQIQQQLNKQLPFVVYRKPNDHLVKAMLQNTDLLHNVSDYTEKGFVFAPFDDSKDAILIPMEDSEIIACDSIISNELEKSVENTNCFEAEKQMHMNLVKKGLDAIKEGKFQKVVLSRCETVDLLKTNPLHIFKNLLQHYPTAFVNLWYHPKVGLWLGATPETLLEVEGSRFKTMALAGTQNYNGTIDVTWENKEKEEQQFVTDFIVDSLKASVSSLNVSKAITVKAGNVIHLKTAISGILDFKLLNFKQVLKALHPTPAVCGLPKEKAKEFILKNENYYREFYTGFLGELNLQEKTSRNANRRNVENNAYRAVKNVSNLYVNLRCMKISEQKAHIYIGGGITKDSKPEAEWQETVAKAAVMKKVLQ</sequence>
<accession>A0A917GGJ4</accession>
<dbReference type="AlphaFoldDB" id="A0A917GGJ4"/>
<evidence type="ECO:0000313" key="2">
    <source>
        <dbReference type="EMBL" id="GGG45223.1"/>
    </source>
</evidence>
<dbReference type="InterPro" id="IPR015890">
    <property type="entry name" value="Chorismate_C"/>
</dbReference>
<keyword evidence="3" id="KW-1185">Reference proteome</keyword>
<dbReference type="SUPFAM" id="SSF56322">
    <property type="entry name" value="ADC synthase"/>
    <property type="match status" value="1"/>
</dbReference>
<dbReference type="Proteomes" id="UP000625976">
    <property type="component" value="Unassembled WGS sequence"/>
</dbReference>
<reference evidence="2" key="2">
    <citation type="submission" date="2020-09" db="EMBL/GenBank/DDBJ databases">
        <authorList>
            <person name="Sun Q."/>
            <person name="Zhou Y."/>
        </authorList>
    </citation>
    <scope>NUCLEOTIDE SEQUENCE</scope>
    <source>
        <strain evidence="2">CGMCC 1.12751</strain>
    </source>
</reference>
<dbReference type="EMBL" id="BMFQ01000002">
    <property type="protein sequence ID" value="GGG45223.1"/>
    <property type="molecule type" value="Genomic_DNA"/>
</dbReference>
<evidence type="ECO:0000259" key="1">
    <source>
        <dbReference type="Pfam" id="PF00425"/>
    </source>
</evidence>
<dbReference type="Gene3D" id="3.60.120.10">
    <property type="entry name" value="Anthranilate synthase"/>
    <property type="match status" value="1"/>
</dbReference>
<dbReference type="PANTHER" id="PTHR42839">
    <property type="entry name" value="ISOCHORISMATE SYNTHASE ENTC"/>
    <property type="match status" value="1"/>
</dbReference>
<dbReference type="PANTHER" id="PTHR42839:SF2">
    <property type="entry name" value="ISOCHORISMATE SYNTHASE ENTC"/>
    <property type="match status" value="1"/>
</dbReference>
<name>A0A917GGJ4_9FLAO</name>
<gene>
    <name evidence="2" type="primary">menF</name>
    <name evidence="2" type="ORF">GCM10010976_16030</name>
</gene>
<evidence type="ECO:0000313" key="3">
    <source>
        <dbReference type="Proteomes" id="UP000625976"/>
    </source>
</evidence>
<feature type="domain" description="Chorismate-utilising enzyme C-terminal" evidence="1">
    <location>
        <begin position="98"/>
        <end position="364"/>
    </location>
</feature>
<reference evidence="2" key="1">
    <citation type="journal article" date="2014" name="Int. J. Syst. Evol. Microbiol.">
        <title>Complete genome sequence of Corynebacterium casei LMG S-19264T (=DSM 44701T), isolated from a smear-ripened cheese.</title>
        <authorList>
            <consortium name="US DOE Joint Genome Institute (JGI-PGF)"/>
            <person name="Walter F."/>
            <person name="Albersmeier A."/>
            <person name="Kalinowski J."/>
            <person name="Ruckert C."/>
        </authorList>
    </citation>
    <scope>NUCLEOTIDE SEQUENCE</scope>
    <source>
        <strain evidence="2">CGMCC 1.12751</strain>
    </source>
</reference>
<dbReference type="Pfam" id="PF00425">
    <property type="entry name" value="Chorismate_bind"/>
    <property type="match status" value="1"/>
</dbReference>
<protein>
    <recommendedName>
        <fullName evidence="1">Chorismate-utilising enzyme C-terminal domain-containing protein</fullName>
    </recommendedName>
</protein>
<proteinExistence type="predicted"/>
<organism evidence="2 3">
    <name type="scientific">Bizionia arctica</name>
    <dbReference type="NCBI Taxonomy" id="1495645"/>
    <lineage>
        <taxon>Bacteria</taxon>
        <taxon>Pseudomonadati</taxon>
        <taxon>Bacteroidota</taxon>
        <taxon>Flavobacteriia</taxon>
        <taxon>Flavobacteriales</taxon>
        <taxon>Flavobacteriaceae</taxon>
        <taxon>Bizionia</taxon>
    </lineage>
</organism>
<dbReference type="RefSeq" id="WP_188463641.1">
    <property type="nucleotide sequence ID" value="NZ_BMFQ01000002.1"/>
</dbReference>
<comment type="caution">
    <text evidence="2">The sequence shown here is derived from an EMBL/GenBank/DDBJ whole genome shotgun (WGS) entry which is preliminary data.</text>
</comment>
<dbReference type="InterPro" id="IPR005801">
    <property type="entry name" value="ADC_synthase"/>
</dbReference>